<dbReference type="PANTHER" id="PTHR47481:SF10">
    <property type="entry name" value="COPIA-LIKE POLYPROTEIN_RETROTRANSPOSON"/>
    <property type="match status" value="1"/>
</dbReference>
<comment type="caution">
    <text evidence="2">The sequence shown here is derived from an EMBL/GenBank/DDBJ whole genome shotgun (WGS) entry which is preliminary data.</text>
</comment>
<reference evidence="2 3" key="1">
    <citation type="journal article" date="2020" name="bioRxiv">
        <title>Sequence and annotation of 42 cannabis genomes reveals extensive copy number variation in cannabinoid synthesis and pathogen resistance genes.</title>
        <authorList>
            <person name="Mckernan K.J."/>
            <person name="Helbert Y."/>
            <person name="Kane L.T."/>
            <person name="Ebling H."/>
            <person name="Zhang L."/>
            <person name="Liu B."/>
            <person name="Eaton Z."/>
            <person name="Mclaughlin S."/>
            <person name="Kingan S."/>
            <person name="Baybayan P."/>
            <person name="Concepcion G."/>
            <person name="Jordan M."/>
            <person name="Riva A."/>
            <person name="Barbazuk W."/>
            <person name="Harkins T."/>
        </authorList>
    </citation>
    <scope>NUCLEOTIDE SEQUENCE [LARGE SCALE GENOMIC DNA]</scope>
    <source>
        <strain evidence="3">cv. Jamaican Lion 4</strain>
        <tissue evidence="2">Leaf</tissue>
    </source>
</reference>
<protein>
    <submittedName>
        <fullName evidence="2">Uncharacterized protein</fullName>
    </submittedName>
</protein>
<dbReference type="EMBL" id="JAATIQ010000003">
    <property type="protein sequence ID" value="KAF4403753.1"/>
    <property type="molecule type" value="Genomic_DNA"/>
</dbReference>
<evidence type="ECO:0000313" key="3">
    <source>
        <dbReference type="Proteomes" id="UP000583929"/>
    </source>
</evidence>
<dbReference type="AlphaFoldDB" id="A0A7J6I875"/>
<feature type="region of interest" description="Disordered" evidence="1">
    <location>
        <begin position="118"/>
        <end position="141"/>
    </location>
</feature>
<accession>A0A7J6I875</accession>
<gene>
    <name evidence="2" type="ORF">G4B88_002606</name>
</gene>
<feature type="region of interest" description="Disordered" evidence="1">
    <location>
        <begin position="1"/>
        <end position="27"/>
    </location>
</feature>
<dbReference type="Pfam" id="PF14223">
    <property type="entry name" value="Retrotran_gag_2"/>
    <property type="match status" value="1"/>
</dbReference>
<keyword evidence="3" id="KW-1185">Reference proteome</keyword>
<evidence type="ECO:0000313" key="2">
    <source>
        <dbReference type="EMBL" id="KAF4403753.1"/>
    </source>
</evidence>
<sequence>MASIEYTSSTPQMEDENTQNPLQNTTIINPQNPSNKLKTLCNTLASVGEPISSQEYLTYLLNGLRPEYNAFVTPILARPVKPTIEEVHAFLLSYEARLECQTATATLSSLQANFANLSFPKQRPKTPSQQPPFNLGNLRHK</sequence>
<dbReference type="PANTHER" id="PTHR47481">
    <property type="match status" value="1"/>
</dbReference>
<dbReference type="Proteomes" id="UP000583929">
    <property type="component" value="Unassembled WGS sequence"/>
</dbReference>
<evidence type="ECO:0000256" key="1">
    <source>
        <dbReference type="SAM" id="MobiDB-lite"/>
    </source>
</evidence>
<proteinExistence type="predicted"/>
<name>A0A7J6I875_CANSA</name>
<organism evidence="2 3">
    <name type="scientific">Cannabis sativa</name>
    <name type="common">Hemp</name>
    <name type="synonym">Marijuana</name>
    <dbReference type="NCBI Taxonomy" id="3483"/>
    <lineage>
        <taxon>Eukaryota</taxon>
        <taxon>Viridiplantae</taxon>
        <taxon>Streptophyta</taxon>
        <taxon>Embryophyta</taxon>
        <taxon>Tracheophyta</taxon>
        <taxon>Spermatophyta</taxon>
        <taxon>Magnoliopsida</taxon>
        <taxon>eudicotyledons</taxon>
        <taxon>Gunneridae</taxon>
        <taxon>Pentapetalae</taxon>
        <taxon>rosids</taxon>
        <taxon>fabids</taxon>
        <taxon>Rosales</taxon>
        <taxon>Cannabaceae</taxon>
        <taxon>Cannabis</taxon>
    </lineage>
</organism>